<protein>
    <submittedName>
        <fullName evidence="1">Uncharacterized protein</fullName>
    </submittedName>
</protein>
<dbReference type="OrthoDB" id="3261222at2759"/>
<keyword evidence="2" id="KW-1185">Reference proteome</keyword>
<evidence type="ECO:0000313" key="1">
    <source>
        <dbReference type="EMBL" id="TFK97205.1"/>
    </source>
</evidence>
<reference evidence="1 2" key="1">
    <citation type="journal article" date="2019" name="Nat. Ecol. Evol.">
        <title>Megaphylogeny resolves global patterns of mushroom evolution.</title>
        <authorList>
            <person name="Varga T."/>
            <person name="Krizsan K."/>
            <person name="Foldi C."/>
            <person name="Dima B."/>
            <person name="Sanchez-Garcia M."/>
            <person name="Sanchez-Ramirez S."/>
            <person name="Szollosi G.J."/>
            <person name="Szarkandi J.G."/>
            <person name="Papp V."/>
            <person name="Albert L."/>
            <person name="Andreopoulos W."/>
            <person name="Angelini C."/>
            <person name="Antonin V."/>
            <person name="Barry K.W."/>
            <person name="Bougher N.L."/>
            <person name="Buchanan P."/>
            <person name="Buyck B."/>
            <person name="Bense V."/>
            <person name="Catcheside P."/>
            <person name="Chovatia M."/>
            <person name="Cooper J."/>
            <person name="Damon W."/>
            <person name="Desjardin D."/>
            <person name="Finy P."/>
            <person name="Geml J."/>
            <person name="Haridas S."/>
            <person name="Hughes K."/>
            <person name="Justo A."/>
            <person name="Karasinski D."/>
            <person name="Kautmanova I."/>
            <person name="Kiss B."/>
            <person name="Kocsube S."/>
            <person name="Kotiranta H."/>
            <person name="LaButti K.M."/>
            <person name="Lechner B.E."/>
            <person name="Liimatainen K."/>
            <person name="Lipzen A."/>
            <person name="Lukacs Z."/>
            <person name="Mihaltcheva S."/>
            <person name="Morgado L.N."/>
            <person name="Niskanen T."/>
            <person name="Noordeloos M.E."/>
            <person name="Ohm R.A."/>
            <person name="Ortiz-Santana B."/>
            <person name="Ovrebo C."/>
            <person name="Racz N."/>
            <person name="Riley R."/>
            <person name="Savchenko A."/>
            <person name="Shiryaev A."/>
            <person name="Soop K."/>
            <person name="Spirin V."/>
            <person name="Szebenyi C."/>
            <person name="Tomsovsky M."/>
            <person name="Tulloss R.E."/>
            <person name="Uehling J."/>
            <person name="Grigoriev I.V."/>
            <person name="Vagvolgyi C."/>
            <person name="Papp T."/>
            <person name="Martin F.M."/>
            <person name="Miettinen O."/>
            <person name="Hibbett D.S."/>
            <person name="Nagy L.G."/>
        </authorList>
    </citation>
    <scope>NUCLEOTIDE SEQUENCE [LARGE SCALE GENOMIC DNA]</scope>
    <source>
        <strain evidence="1 2">CBS 309.79</strain>
    </source>
</reference>
<feature type="non-terminal residue" evidence="1">
    <location>
        <position position="69"/>
    </location>
</feature>
<sequence>RFLEVIFDPTLSWKPQVQRAVEKGTKFVALSRRLTRPFGGLQGKRMRRLYRSVVVPKMMYASEVWLNPL</sequence>
<accession>A0A5C3Q541</accession>
<dbReference type="AlphaFoldDB" id="A0A5C3Q541"/>
<dbReference type="EMBL" id="ML178849">
    <property type="protein sequence ID" value="TFK97205.1"/>
    <property type="molecule type" value="Genomic_DNA"/>
</dbReference>
<name>A0A5C3Q541_9AGAR</name>
<dbReference type="Proteomes" id="UP000305067">
    <property type="component" value="Unassembled WGS sequence"/>
</dbReference>
<feature type="non-terminal residue" evidence="1">
    <location>
        <position position="1"/>
    </location>
</feature>
<gene>
    <name evidence="1" type="ORF">BDV98DRAFT_478705</name>
</gene>
<proteinExistence type="predicted"/>
<organism evidence="1 2">
    <name type="scientific">Pterulicium gracile</name>
    <dbReference type="NCBI Taxonomy" id="1884261"/>
    <lineage>
        <taxon>Eukaryota</taxon>
        <taxon>Fungi</taxon>
        <taxon>Dikarya</taxon>
        <taxon>Basidiomycota</taxon>
        <taxon>Agaricomycotina</taxon>
        <taxon>Agaricomycetes</taxon>
        <taxon>Agaricomycetidae</taxon>
        <taxon>Agaricales</taxon>
        <taxon>Pleurotineae</taxon>
        <taxon>Pterulaceae</taxon>
        <taxon>Pterulicium</taxon>
    </lineage>
</organism>
<evidence type="ECO:0000313" key="2">
    <source>
        <dbReference type="Proteomes" id="UP000305067"/>
    </source>
</evidence>